<feature type="signal peptide" evidence="2">
    <location>
        <begin position="1"/>
        <end position="20"/>
    </location>
</feature>
<feature type="chain" id="PRO_5046473072" evidence="2">
    <location>
        <begin position="21"/>
        <end position="202"/>
    </location>
</feature>
<protein>
    <submittedName>
        <fullName evidence="3">Uncharacterized protein</fullName>
    </submittedName>
</protein>
<proteinExistence type="predicted"/>
<reference evidence="3 4" key="1">
    <citation type="journal article" date="2023" name="Plants (Basel)">
        <title>Bridging the Gap: Combining Genomics and Transcriptomics Approaches to Understand Stylosanthes scabra, an Orphan Legume from the Brazilian Caatinga.</title>
        <authorList>
            <person name="Ferreira-Neto J.R.C."/>
            <person name="da Silva M.D."/>
            <person name="Binneck E."/>
            <person name="de Melo N.F."/>
            <person name="da Silva R.H."/>
            <person name="de Melo A.L.T.M."/>
            <person name="Pandolfi V."/>
            <person name="Bustamante F.O."/>
            <person name="Brasileiro-Vidal A.C."/>
            <person name="Benko-Iseppon A.M."/>
        </authorList>
    </citation>
    <scope>NUCLEOTIDE SEQUENCE [LARGE SCALE GENOMIC DNA]</scope>
    <source>
        <tissue evidence="3">Leaves</tissue>
    </source>
</reference>
<dbReference type="Proteomes" id="UP001341840">
    <property type="component" value="Unassembled WGS sequence"/>
</dbReference>
<keyword evidence="4" id="KW-1185">Reference proteome</keyword>
<dbReference type="EMBL" id="JASCZI010212709">
    <property type="protein sequence ID" value="MED6200141.1"/>
    <property type="molecule type" value="Genomic_DNA"/>
</dbReference>
<evidence type="ECO:0000313" key="3">
    <source>
        <dbReference type="EMBL" id="MED6200141.1"/>
    </source>
</evidence>
<accession>A0ABU6XS14</accession>
<evidence type="ECO:0000313" key="4">
    <source>
        <dbReference type="Proteomes" id="UP001341840"/>
    </source>
</evidence>
<name>A0ABU6XS14_9FABA</name>
<evidence type="ECO:0000256" key="1">
    <source>
        <dbReference type="SAM" id="MobiDB-lite"/>
    </source>
</evidence>
<comment type="caution">
    <text evidence="3">The sequence shown here is derived from an EMBL/GenBank/DDBJ whole genome shotgun (WGS) entry which is preliminary data.</text>
</comment>
<evidence type="ECO:0000256" key="2">
    <source>
        <dbReference type="SAM" id="SignalP"/>
    </source>
</evidence>
<feature type="region of interest" description="Disordered" evidence="1">
    <location>
        <begin position="25"/>
        <end position="46"/>
    </location>
</feature>
<sequence length="202" mass="23475">MSNTLFALLFTLLLSTHVFTHEIPKGNEQSDENERKSFNYPTDAESKLQQKIADSEGLEGLTSDSSASYQTKEFQRTIPSMKHKAQKDYDYYGYGYYSPNNNNYQLDGLTFRINIPGIAKVTLPNLPIELPFPNLFKNVETPYYNERMNIPASNYYQPNNIQSFGYQQPSSFEHTENFEDGSIIRNRKVMRPSNKDFYNGRW</sequence>
<keyword evidence="2" id="KW-0732">Signal</keyword>
<gene>
    <name evidence="3" type="ORF">PIB30_082306</name>
</gene>
<organism evidence="3 4">
    <name type="scientific">Stylosanthes scabra</name>
    <dbReference type="NCBI Taxonomy" id="79078"/>
    <lineage>
        <taxon>Eukaryota</taxon>
        <taxon>Viridiplantae</taxon>
        <taxon>Streptophyta</taxon>
        <taxon>Embryophyta</taxon>
        <taxon>Tracheophyta</taxon>
        <taxon>Spermatophyta</taxon>
        <taxon>Magnoliopsida</taxon>
        <taxon>eudicotyledons</taxon>
        <taxon>Gunneridae</taxon>
        <taxon>Pentapetalae</taxon>
        <taxon>rosids</taxon>
        <taxon>fabids</taxon>
        <taxon>Fabales</taxon>
        <taxon>Fabaceae</taxon>
        <taxon>Papilionoideae</taxon>
        <taxon>50 kb inversion clade</taxon>
        <taxon>dalbergioids sensu lato</taxon>
        <taxon>Dalbergieae</taxon>
        <taxon>Pterocarpus clade</taxon>
        <taxon>Stylosanthes</taxon>
    </lineage>
</organism>